<organism evidence="1 2">
    <name type="scientific">Riccia fluitans</name>
    <dbReference type="NCBI Taxonomy" id="41844"/>
    <lineage>
        <taxon>Eukaryota</taxon>
        <taxon>Viridiplantae</taxon>
        <taxon>Streptophyta</taxon>
        <taxon>Embryophyta</taxon>
        <taxon>Marchantiophyta</taxon>
        <taxon>Marchantiopsida</taxon>
        <taxon>Marchantiidae</taxon>
        <taxon>Marchantiales</taxon>
        <taxon>Ricciaceae</taxon>
        <taxon>Riccia</taxon>
    </lineage>
</organism>
<accession>A0ABD1YVN8</accession>
<evidence type="ECO:0000313" key="1">
    <source>
        <dbReference type="EMBL" id="KAL2634835.1"/>
    </source>
</evidence>
<dbReference type="EMBL" id="JBHFFA010000003">
    <property type="protein sequence ID" value="KAL2634835.1"/>
    <property type="molecule type" value="Genomic_DNA"/>
</dbReference>
<proteinExistence type="predicted"/>
<dbReference type="Proteomes" id="UP001605036">
    <property type="component" value="Unassembled WGS sequence"/>
</dbReference>
<name>A0ABD1YVN8_9MARC</name>
<dbReference type="AlphaFoldDB" id="A0ABD1YVN8"/>
<reference evidence="1 2" key="1">
    <citation type="submission" date="2024-09" db="EMBL/GenBank/DDBJ databases">
        <title>Chromosome-scale assembly of Riccia fluitans.</title>
        <authorList>
            <person name="Paukszto L."/>
            <person name="Sawicki J."/>
            <person name="Karawczyk K."/>
            <person name="Piernik-Szablinska J."/>
            <person name="Szczecinska M."/>
            <person name="Mazdziarz M."/>
        </authorList>
    </citation>
    <scope>NUCLEOTIDE SEQUENCE [LARGE SCALE GENOMIC DNA]</scope>
    <source>
        <strain evidence="1">Rf_01</strain>
        <tissue evidence="1">Aerial parts of the thallus</tissue>
    </source>
</reference>
<keyword evidence="2" id="KW-1185">Reference proteome</keyword>
<evidence type="ECO:0000313" key="2">
    <source>
        <dbReference type="Proteomes" id="UP001605036"/>
    </source>
</evidence>
<comment type="caution">
    <text evidence="1">The sequence shown here is derived from an EMBL/GenBank/DDBJ whole genome shotgun (WGS) entry which is preliminary data.</text>
</comment>
<sequence length="85" mass="9363">MCDNIHLVIAALKFIRMETSVSGIKLTGVAIDDFSSFGHKNGAKKVIHLARVRYPAYWASSAFRCIFPEAIEVEFVLANASFDVG</sequence>
<gene>
    <name evidence="1" type="ORF">R1flu_006314</name>
</gene>
<protein>
    <submittedName>
        <fullName evidence="1">Uncharacterized protein</fullName>
    </submittedName>
</protein>